<feature type="domain" description="Tyrosine-protein kinase G-rich" evidence="11">
    <location>
        <begin position="183"/>
        <end position="223"/>
    </location>
</feature>
<dbReference type="GO" id="GO:0005886">
    <property type="term" value="C:plasma membrane"/>
    <property type="evidence" value="ECO:0007669"/>
    <property type="project" value="UniProtKB-SubCell"/>
</dbReference>
<keyword evidence="6" id="KW-0067">ATP-binding</keyword>
<dbReference type="InterPro" id="IPR027417">
    <property type="entry name" value="P-loop_NTPase"/>
</dbReference>
<comment type="subcellular location">
    <subcellularLocation>
        <location evidence="1">Cell membrane</location>
        <topology evidence="1">Multi-pass membrane protein</topology>
    </subcellularLocation>
</comment>
<feature type="transmembrane region" description="Helical" evidence="9">
    <location>
        <begin position="202"/>
        <end position="221"/>
    </location>
</feature>
<evidence type="ECO:0000256" key="1">
    <source>
        <dbReference type="ARBA" id="ARBA00004651"/>
    </source>
</evidence>
<dbReference type="InterPro" id="IPR003856">
    <property type="entry name" value="LPS_length_determ_N"/>
</dbReference>
<dbReference type="eggNOG" id="COG3944">
    <property type="taxonomic scope" value="Bacteria"/>
</dbReference>
<evidence type="ECO:0000256" key="8">
    <source>
        <dbReference type="ARBA" id="ARBA00023136"/>
    </source>
</evidence>
<evidence type="ECO:0000259" key="11">
    <source>
        <dbReference type="Pfam" id="PF13807"/>
    </source>
</evidence>
<dbReference type="InterPro" id="IPR032807">
    <property type="entry name" value="GNVR"/>
</dbReference>
<dbReference type="STRING" id="1683.Bang102_003220"/>
<dbReference type="InterPro" id="IPR050445">
    <property type="entry name" value="Bact_polysacc_biosynth/exp"/>
</dbReference>
<organism evidence="12 13">
    <name type="scientific">Bifidobacterium angulatum DSM 20098 = JCM 7096</name>
    <dbReference type="NCBI Taxonomy" id="518635"/>
    <lineage>
        <taxon>Bacteria</taxon>
        <taxon>Bacillati</taxon>
        <taxon>Actinomycetota</taxon>
        <taxon>Actinomycetes</taxon>
        <taxon>Bifidobacteriales</taxon>
        <taxon>Bifidobacteriaceae</taxon>
        <taxon>Bifidobacterium</taxon>
    </lineage>
</organism>
<dbReference type="eggNOG" id="COG0489">
    <property type="taxonomic scope" value="Bacteria"/>
</dbReference>
<keyword evidence="3" id="KW-1003">Cell membrane</keyword>
<evidence type="ECO:0000259" key="10">
    <source>
        <dbReference type="Pfam" id="PF02706"/>
    </source>
</evidence>
<name>C4FH22_9BIFI</name>
<dbReference type="Pfam" id="PF13807">
    <property type="entry name" value="GNVR"/>
    <property type="match status" value="1"/>
</dbReference>
<dbReference type="HOGENOM" id="CLU_009912_4_1_11"/>
<dbReference type="Gene3D" id="3.40.50.300">
    <property type="entry name" value="P-loop containing nucleotide triphosphate hydrolases"/>
    <property type="match status" value="1"/>
</dbReference>
<keyword evidence="8 9" id="KW-0472">Membrane</keyword>
<proteinExistence type="inferred from homology"/>
<evidence type="ECO:0000256" key="2">
    <source>
        <dbReference type="ARBA" id="ARBA00006683"/>
    </source>
</evidence>
<evidence type="ECO:0000256" key="6">
    <source>
        <dbReference type="ARBA" id="ARBA00022840"/>
    </source>
</evidence>
<keyword evidence="4 9" id="KW-0812">Transmembrane</keyword>
<dbReference type="GO" id="GO:0005524">
    <property type="term" value="F:ATP binding"/>
    <property type="evidence" value="ECO:0007669"/>
    <property type="project" value="UniProtKB-KW"/>
</dbReference>
<keyword evidence="13" id="KW-1185">Reference proteome</keyword>
<dbReference type="PANTHER" id="PTHR32309">
    <property type="entry name" value="TYROSINE-PROTEIN KINASE"/>
    <property type="match status" value="1"/>
</dbReference>
<evidence type="ECO:0000256" key="4">
    <source>
        <dbReference type="ARBA" id="ARBA00022692"/>
    </source>
</evidence>
<dbReference type="Pfam" id="PF10609">
    <property type="entry name" value="ParA"/>
    <property type="match status" value="1"/>
</dbReference>
<comment type="similarity">
    <text evidence="2">Belongs to the CpsC/CapA family.</text>
</comment>
<gene>
    <name evidence="12" type="ORF">BIFANG_03653</name>
</gene>
<dbReference type="PATRIC" id="fig|518635.7.peg.1478"/>
<evidence type="ECO:0000256" key="9">
    <source>
        <dbReference type="SAM" id="Phobius"/>
    </source>
</evidence>
<evidence type="ECO:0000256" key="3">
    <source>
        <dbReference type="ARBA" id="ARBA00022475"/>
    </source>
</evidence>
<accession>C4FH22</accession>
<comment type="caution">
    <text evidence="12">The sequence shown here is derived from an EMBL/GenBank/DDBJ whole genome shotgun (WGS) entry which is preliminary data.</text>
</comment>
<evidence type="ECO:0000313" key="13">
    <source>
        <dbReference type="Proteomes" id="UP000006408"/>
    </source>
</evidence>
<dbReference type="InterPro" id="IPR033756">
    <property type="entry name" value="YlxH/NBP35"/>
</dbReference>
<evidence type="ECO:0000256" key="7">
    <source>
        <dbReference type="ARBA" id="ARBA00022989"/>
    </source>
</evidence>
<reference evidence="12" key="1">
    <citation type="submission" date="2009-04" db="EMBL/GenBank/DDBJ databases">
        <authorList>
            <person name="Weinstock G."/>
            <person name="Sodergren E."/>
            <person name="Clifton S."/>
            <person name="Fulton L."/>
            <person name="Fulton B."/>
            <person name="Courtney L."/>
            <person name="Fronick C."/>
            <person name="Harrison M."/>
            <person name="Strong C."/>
            <person name="Farmer C."/>
            <person name="Delahaunty K."/>
            <person name="Markovic C."/>
            <person name="Hall O."/>
            <person name="Minx P."/>
            <person name="Tomlinson C."/>
            <person name="Mitreva M."/>
            <person name="Nelson J."/>
            <person name="Hou S."/>
            <person name="Wollam A."/>
            <person name="Pepin K.H."/>
            <person name="Johnson M."/>
            <person name="Bhonagiri V."/>
            <person name="Nash W.E."/>
            <person name="Warren W."/>
            <person name="Chinwalla A."/>
            <person name="Mardis E.R."/>
            <person name="Wilson R.K."/>
        </authorList>
    </citation>
    <scope>NUCLEOTIDE SEQUENCE [LARGE SCALE GENOMIC DNA]</scope>
    <source>
        <strain evidence="12">DSM 20098</strain>
    </source>
</reference>
<protein>
    <submittedName>
        <fullName evidence="12">Chain length determinant protein</fullName>
    </submittedName>
</protein>
<dbReference type="Pfam" id="PF02706">
    <property type="entry name" value="Wzz"/>
    <property type="match status" value="1"/>
</dbReference>
<evidence type="ECO:0000256" key="5">
    <source>
        <dbReference type="ARBA" id="ARBA00022741"/>
    </source>
</evidence>
<sequence length="492" mass="52235">MAEENENQESGQGISDGSRPSGITFADIVVIIRKHIATAAICFAVIVGVAGAYAFLAAPQYSATAQVIATYNAAQDGGNSDDITQQNTGGTYVSNQIKSYPTLATTETVLKPVISQLGLDVSVKDLSNQLTVSNPSNTAFVNITATAGDAKQSATIANAVADSLRTIVEHDLYAKGAAAPIKLTVVQRAATPQEPSAPNKKLCIAAGVVLGLIVGIIAALLKDLLRTKVEEASDVRGIVHASALGSIPKNEALEGTRPVIITEPNGSVTEEYRRIRTNIKFLEVNKTPGYGQLLVISSTSPSEGKTTTAVNTAAVLAENGAKVLLIDADLRHPSVAHHLGIEGNVGLAHVLSGQMAPVDVVQNYWKPNLHILPAGKRPANASLLLNSDMMKMLVDQALLQYDYVIIDTAPLTVSNDAIVFGSWTSGIILVTARGLCRKKNLEEVADSLRTAKVPVLGFVFNFANPKKSHNEAYYYYYEDGAKRSAARRGRKH</sequence>
<dbReference type="PANTHER" id="PTHR32309:SF13">
    <property type="entry name" value="FERRIC ENTEROBACTIN TRANSPORT PROTEIN FEPE"/>
    <property type="match status" value="1"/>
</dbReference>
<dbReference type="AlphaFoldDB" id="C4FH22"/>
<feature type="domain" description="Polysaccharide chain length determinant N-terminal" evidence="10">
    <location>
        <begin position="23"/>
        <end position="117"/>
    </location>
</feature>
<dbReference type="EMBL" id="ABYS02000013">
    <property type="protein sequence ID" value="EEP20335.1"/>
    <property type="molecule type" value="Genomic_DNA"/>
</dbReference>
<feature type="transmembrane region" description="Helical" evidence="9">
    <location>
        <begin position="36"/>
        <end position="56"/>
    </location>
</feature>
<dbReference type="InterPro" id="IPR005702">
    <property type="entry name" value="Wzc-like_C"/>
</dbReference>
<keyword evidence="5" id="KW-0547">Nucleotide-binding</keyword>
<dbReference type="CDD" id="cd05387">
    <property type="entry name" value="BY-kinase"/>
    <property type="match status" value="1"/>
</dbReference>
<evidence type="ECO:0000313" key="12">
    <source>
        <dbReference type="EMBL" id="EEP20335.1"/>
    </source>
</evidence>
<keyword evidence="7 9" id="KW-1133">Transmembrane helix</keyword>
<dbReference type="Proteomes" id="UP000006408">
    <property type="component" value="Unassembled WGS sequence"/>
</dbReference>
<dbReference type="SUPFAM" id="SSF52540">
    <property type="entry name" value="P-loop containing nucleoside triphosphate hydrolases"/>
    <property type="match status" value="1"/>
</dbReference>
<dbReference type="NCBIfam" id="TIGR01007">
    <property type="entry name" value="eps_fam"/>
    <property type="match status" value="1"/>
</dbReference>